<comment type="pathway">
    <text evidence="2">Porphyrin-containing compound metabolism; protoporphyrin-IX biosynthesis; coproporphyrinogen-III from 5-aminolevulinate: step 2/4.</text>
</comment>
<dbReference type="AlphaFoldDB" id="A0A0W0TLH2"/>
<evidence type="ECO:0000256" key="7">
    <source>
        <dbReference type="ARBA" id="ARBA00048169"/>
    </source>
</evidence>
<dbReference type="SUPFAM" id="SSF54782">
    <property type="entry name" value="Porphobilinogen deaminase (hydroxymethylbilane synthase), C-terminal domain"/>
    <property type="match status" value="1"/>
</dbReference>
<dbReference type="InterPro" id="IPR022418">
    <property type="entry name" value="Porphobilinogen_deaminase_C"/>
</dbReference>
<dbReference type="InterPro" id="IPR036803">
    <property type="entry name" value="Porphobilinogen_deaminase_C_sf"/>
</dbReference>
<dbReference type="EC" id="2.5.1.61" evidence="8"/>
<accession>A0A0W0TLH2</accession>
<dbReference type="InterPro" id="IPR022419">
    <property type="entry name" value="Porphobilin_deaminase_cofac_BS"/>
</dbReference>
<dbReference type="UniPathway" id="UPA00251">
    <property type="reaction ID" value="UER00319"/>
</dbReference>
<dbReference type="PATRIC" id="fig|45065.4.peg.2332"/>
<comment type="similarity">
    <text evidence="3 8">Belongs to the HMBS family.</text>
</comment>
<dbReference type="NCBIfam" id="TIGR00212">
    <property type="entry name" value="hemC"/>
    <property type="match status" value="1"/>
</dbReference>
<comment type="cofactor">
    <cofactor evidence="8">
        <name>dipyrromethane</name>
        <dbReference type="ChEBI" id="CHEBI:60342"/>
    </cofactor>
    <text evidence="8">Binds 1 dipyrromethane group covalently.</text>
</comment>
<dbReference type="Gene3D" id="3.40.190.10">
    <property type="entry name" value="Periplasmic binding protein-like II"/>
    <property type="match status" value="2"/>
</dbReference>
<proteinExistence type="inferred from homology"/>
<dbReference type="Pfam" id="PF03900">
    <property type="entry name" value="Porphobil_deamC"/>
    <property type="match status" value="1"/>
</dbReference>
<comment type="miscellaneous">
    <text evidence="8">The porphobilinogen subunits are added to the dipyrromethane group.</text>
</comment>
<dbReference type="PRINTS" id="PR00151">
    <property type="entry name" value="PORPHBDMNASE"/>
</dbReference>
<evidence type="ECO:0000256" key="5">
    <source>
        <dbReference type="ARBA" id="ARBA00022679"/>
    </source>
</evidence>
<feature type="modified residue" description="S-(dipyrrolylmethanemethyl)cysteine" evidence="8">
    <location>
        <position position="242"/>
    </location>
</feature>
<dbReference type="RefSeq" id="WP_028387318.1">
    <property type="nucleotide sequence ID" value="NZ_CAAAHN010000005.1"/>
</dbReference>
<dbReference type="PIRSF" id="PIRSF001438">
    <property type="entry name" value="4pyrrol_synth_OHMeBilane_synth"/>
    <property type="match status" value="1"/>
</dbReference>
<evidence type="ECO:0000256" key="3">
    <source>
        <dbReference type="ARBA" id="ARBA00005638"/>
    </source>
</evidence>
<dbReference type="InterPro" id="IPR000860">
    <property type="entry name" value="HemC"/>
</dbReference>
<keyword evidence="5 8" id="KW-0808">Transferase</keyword>
<comment type="caution">
    <text evidence="9">The sequence shown here is derived from an EMBL/GenBank/DDBJ whole genome shotgun (WGS) entry which is preliminary data.</text>
</comment>
<dbReference type="OrthoDB" id="9810298at2"/>
<name>A0A0W0TLH2_9GAMM</name>
<comment type="subunit">
    <text evidence="4 8">Monomer.</text>
</comment>
<evidence type="ECO:0000313" key="9">
    <source>
        <dbReference type="EMBL" id="KTC96463.1"/>
    </source>
</evidence>
<dbReference type="Pfam" id="PF01379">
    <property type="entry name" value="Porphobil_deam"/>
    <property type="match status" value="1"/>
</dbReference>
<evidence type="ECO:0000256" key="2">
    <source>
        <dbReference type="ARBA" id="ARBA00004735"/>
    </source>
</evidence>
<keyword evidence="10" id="KW-1185">Reference proteome</keyword>
<organism evidence="9 10">
    <name type="scientific">Legionella geestiana</name>
    <dbReference type="NCBI Taxonomy" id="45065"/>
    <lineage>
        <taxon>Bacteria</taxon>
        <taxon>Pseudomonadati</taxon>
        <taxon>Pseudomonadota</taxon>
        <taxon>Gammaproteobacteria</taxon>
        <taxon>Legionellales</taxon>
        <taxon>Legionellaceae</taxon>
        <taxon>Legionella</taxon>
    </lineage>
</organism>
<dbReference type="PANTHER" id="PTHR11557">
    <property type="entry name" value="PORPHOBILINOGEN DEAMINASE"/>
    <property type="match status" value="1"/>
</dbReference>
<dbReference type="FunFam" id="3.40.190.10:FF:000004">
    <property type="entry name" value="Porphobilinogen deaminase"/>
    <property type="match status" value="1"/>
</dbReference>
<dbReference type="PANTHER" id="PTHR11557:SF0">
    <property type="entry name" value="PORPHOBILINOGEN DEAMINASE"/>
    <property type="match status" value="1"/>
</dbReference>
<comment type="function">
    <text evidence="1 8">Tetrapolymerization of the monopyrrole PBG into the hydroxymethylbilane pre-uroporphyrinogen in several discrete steps.</text>
</comment>
<dbReference type="HAMAP" id="MF_00260">
    <property type="entry name" value="Porphobil_deam"/>
    <property type="match status" value="1"/>
</dbReference>
<reference evidence="9 10" key="1">
    <citation type="submission" date="2015-11" db="EMBL/GenBank/DDBJ databases">
        <title>Genomic analysis of 38 Legionella species identifies large and diverse effector repertoires.</title>
        <authorList>
            <person name="Burstein D."/>
            <person name="Amaro F."/>
            <person name="Zusman T."/>
            <person name="Lifshitz Z."/>
            <person name="Cohen O."/>
            <person name="Gilbert J.A."/>
            <person name="Pupko T."/>
            <person name="Shuman H.A."/>
            <person name="Segal G."/>
        </authorList>
    </citation>
    <scope>NUCLEOTIDE SEQUENCE [LARGE SCALE GENOMIC DNA]</scope>
    <source>
        <strain evidence="9 10">ATCC 49504</strain>
    </source>
</reference>
<gene>
    <name evidence="8 9" type="primary">hemC</name>
    <name evidence="9" type="ORF">Lgee_2146</name>
</gene>
<dbReference type="FunFam" id="3.40.190.10:FF:000005">
    <property type="entry name" value="Porphobilinogen deaminase"/>
    <property type="match status" value="1"/>
</dbReference>
<evidence type="ECO:0000256" key="1">
    <source>
        <dbReference type="ARBA" id="ARBA00002869"/>
    </source>
</evidence>
<evidence type="ECO:0000313" key="10">
    <source>
        <dbReference type="Proteomes" id="UP000054785"/>
    </source>
</evidence>
<dbReference type="InterPro" id="IPR022417">
    <property type="entry name" value="Porphobilin_deaminase_N"/>
</dbReference>
<keyword evidence="6 8" id="KW-0627">Porphyrin biosynthesis</keyword>
<protein>
    <recommendedName>
        <fullName evidence="8">Porphobilinogen deaminase</fullName>
        <shortName evidence="8">PBG</shortName>
        <ecNumber evidence="8">2.5.1.61</ecNumber>
    </recommendedName>
    <alternativeName>
        <fullName evidence="8">Hydroxymethylbilane synthase</fullName>
        <shortName evidence="8">HMBS</shortName>
    </alternativeName>
    <alternativeName>
        <fullName evidence="8">Pre-uroporphyrinogen synthase</fullName>
    </alternativeName>
</protein>
<dbReference type="EMBL" id="LNYC01000074">
    <property type="protein sequence ID" value="KTC96463.1"/>
    <property type="molecule type" value="Genomic_DNA"/>
</dbReference>
<dbReference type="STRING" id="45065.Lgee_2146"/>
<dbReference type="PROSITE" id="PS00533">
    <property type="entry name" value="PORPHOBILINOGEN_DEAM"/>
    <property type="match status" value="1"/>
</dbReference>
<dbReference type="Proteomes" id="UP000054785">
    <property type="component" value="Unassembled WGS sequence"/>
</dbReference>
<evidence type="ECO:0000256" key="8">
    <source>
        <dbReference type="HAMAP-Rule" id="MF_00260"/>
    </source>
</evidence>
<dbReference type="SUPFAM" id="SSF53850">
    <property type="entry name" value="Periplasmic binding protein-like II"/>
    <property type="match status" value="1"/>
</dbReference>
<comment type="catalytic activity">
    <reaction evidence="7 8">
        <text>4 porphobilinogen + H2O = hydroxymethylbilane + 4 NH4(+)</text>
        <dbReference type="Rhea" id="RHEA:13185"/>
        <dbReference type="ChEBI" id="CHEBI:15377"/>
        <dbReference type="ChEBI" id="CHEBI:28938"/>
        <dbReference type="ChEBI" id="CHEBI:57845"/>
        <dbReference type="ChEBI" id="CHEBI:58126"/>
        <dbReference type="EC" id="2.5.1.61"/>
    </reaction>
</comment>
<dbReference type="GO" id="GO:0004418">
    <property type="term" value="F:hydroxymethylbilane synthase activity"/>
    <property type="evidence" value="ECO:0007669"/>
    <property type="project" value="UniProtKB-UniRule"/>
</dbReference>
<sequence length="304" mass="32521">MPKTTLTIATRQSPLALWQAEHARARLLACHPKLSVNLLPMRTQGDKFLQDTLVAVGGKGLFVKELEEALLDGRADVAVHSMKDMPAHLPDGLMLGGVSERANPLDALISPKYRTLAALPVGARVGTASLRRQSQLLRVRPDLHIECLRGNLQTRLAKLESGAFDAIVLACAGLERLGLEAHITEVFSPDVLLPACGQGVLGFELRADDAAVHALLSPLFDAQTARCIEVERRVNAALGGSCRTPMGIYCHTTDKDLLTLRVRVLAANGGEMLEAHAVGKEADALADAVVADLHARGVTRLLPS</sequence>
<evidence type="ECO:0000256" key="6">
    <source>
        <dbReference type="ARBA" id="ARBA00023244"/>
    </source>
</evidence>
<evidence type="ECO:0000256" key="4">
    <source>
        <dbReference type="ARBA" id="ARBA00011245"/>
    </source>
</evidence>
<dbReference type="Gene3D" id="3.30.160.40">
    <property type="entry name" value="Porphobilinogen deaminase, C-terminal domain"/>
    <property type="match status" value="1"/>
</dbReference>
<dbReference type="GO" id="GO:0006782">
    <property type="term" value="P:protoporphyrinogen IX biosynthetic process"/>
    <property type="evidence" value="ECO:0007669"/>
    <property type="project" value="UniProtKB-UniRule"/>
</dbReference>
<dbReference type="GO" id="GO:0005737">
    <property type="term" value="C:cytoplasm"/>
    <property type="evidence" value="ECO:0007669"/>
    <property type="project" value="UniProtKB-UniRule"/>
</dbReference>